<dbReference type="SUPFAM" id="SSF49899">
    <property type="entry name" value="Concanavalin A-like lectins/glucanases"/>
    <property type="match status" value="1"/>
</dbReference>
<protein>
    <recommendedName>
        <fullName evidence="3">Concanavalin A-like lectin/glucanases superfamily protein</fullName>
    </recommendedName>
</protein>
<keyword evidence="2" id="KW-1185">Reference proteome</keyword>
<dbReference type="STRING" id="1519643.SAMN06295933_0882"/>
<dbReference type="OrthoDB" id="5440402at2"/>
<evidence type="ECO:0008006" key="3">
    <source>
        <dbReference type="Google" id="ProtNLM"/>
    </source>
</evidence>
<evidence type="ECO:0000313" key="2">
    <source>
        <dbReference type="Proteomes" id="UP000192906"/>
    </source>
</evidence>
<reference evidence="2" key="1">
    <citation type="submission" date="2017-04" db="EMBL/GenBank/DDBJ databases">
        <authorList>
            <person name="Varghese N."/>
            <person name="Submissions S."/>
        </authorList>
    </citation>
    <scope>NUCLEOTIDE SEQUENCE [LARGE SCALE GENOMIC DNA]</scope>
    <source>
        <strain evidence="2">K3S</strain>
    </source>
</reference>
<accession>A0A1X7CHG6</accession>
<dbReference type="RefSeq" id="WP_085098835.1">
    <property type="nucleotide sequence ID" value="NZ_FWZU01000001.1"/>
</dbReference>
<organism evidence="1 2">
    <name type="scientific">Desulfovibrio gilichinskyi</name>
    <dbReference type="NCBI Taxonomy" id="1519643"/>
    <lineage>
        <taxon>Bacteria</taxon>
        <taxon>Pseudomonadati</taxon>
        <taxon>Thermodesulfobacteriota</taxon>
        <taxon>Desulfovibrionia</taxon>
        <taxon>Desulfovibrionales</taxon>
        <taxon>Desulfovibrionaceae</taxon>
        <taxon>Desulfovibrio</taxon>
    </lineage>
</organism>
<dbReference type="InterPro" id="IPR013320">
    <property type="entry name" value="ConA-like_dom_sf"/>
</dbReference>
<dbReference type="Gene3D" id="2.60.120.200">
    <property type="match status" value="1"/>
</dbReference>
<dbReference type="AlphaFoldDB" id="A0A1X7CHG6"/>
<sequence>MPNFTGMRLTRLGMELLGLTGAGAVLDFTRVAVGSGLWSEAQQSAPAELTGLIREEMSLDIGSIAPTSVPETDEAAGSYTIFTMLTNSGLESGFTLRELGIFATHPSRGEILYAVVYSGDDQYDYIPQLPAGAAPLEKQFRIDVVTGNAKEITIKQSPVLLATHDDISEHDVNPEAHPDLLARLATGTPEILNPADGATNIGETPIITAREFVPVFANTEHQASQWQVDLLSGNFSNPVFDSGPSSVALNSFELPAGYLQVSTIYKVRTRRRLNTGQWSPWSEPKTFMTKDIFNYVERPANAEPISGATNVGECPTLKSSPFAVVGDEPDTHAATQFRIRQGDTILHLSPELGAVLEYLIPAGLLQVSSDYVFECRHKGAVLGWSDWSTATAFRTASAFITGDEAVYPSSWVGHDDASAAGVALADDAALRSNGIDQGEGEADWAEYSVRAKVRSEGLNIMSNSSAQKLYTDTAIVGVTVDVSTELGSVKKAPVSGKDSTNVLDIFGDKSCVDCFPFNEGSPLGLADGCSAPTSLVEIDGKWGGGAHIPECHGHAINPAATVSFRGTTAINTNNFAFSLWSKDKNWLHIMFRQSFSVTSADISRLIGFGGSNKIIYLGQNSTAYVTDAQYNYINSKIMDGKYHHWCITAGGVNGNNVRKLYIDSELIHSVTLPGYSNLVFLGMFHYTQYVDQIRVFNRGISADEVQLLKNERLFEIDTSAAGYTEPPTRAHIIPKLTAATGPAGAAFAQADFAEIDIENATLGTDSDPDRPDFILLESTKQTPAEPFRRVALGVSGLSKDSECRVAETQIDTWKQGA</sequence>
<gene>
    <name evidence="1" type="ORF">SAMN06295933_0882</name>
</gene>
<name>A0A1X7CHG6_9BACT</name>
<evidence type="ECO:0000313" key="1">
    <source>
        <dbReference type="EMBL" id="SME96379.1"/>
    </source>
</evidence>
<dbReference type="EMBL" id="FWZU01000001">
    <property type="protein sequence ID" value="SME96379.1"/>
    <property type="molecule type" value="Genomic_DNA"/>
</dbReference>
<proteinExistence type="predicted"/>
<dbReference type="Proteomes" id="UP000192906">
    <property type="component" value="Unassembled WGS sequence"/>
</dbReference>